<keyword evidence="3" id="KW-0813">Transport</keyword>
<dbReference type="Proteomes" id="UP000325255">
    <property type="component" value="Unassembled WGS sequence"/>
</dbReference>
<keyword evidence="4 6" id="KW-0732">Signal</keyword>
<evidence type="ECO:0000256" key="3">
    <source>
        <dbReference type="ARBA" id="ARBA00022448"/>
    </source>
</evidence>
<comment type="similarity">
    <text evidence="2">Belongs to the bacterial solute-binding protein 1 family.</text>
</comment>
<dbReference type="GO" id="GO:0030975">
    <property type="term" value="F:thiamine binding"/>
    <property type="evidence" value="ECO:0007669"/>
    <property type="project" value="TreeGrafter"/>
</dbReference>
<evidence type="ECO:0000256" key="2">
    <source>
        <dbReference type="ARBA" id="ARBA00008520"/>
    </source>
</evidence>
<feature type="chain" id="PRO_5024343831" evidence="6">
    <location>
        <begin position="28"/>
        <end position="347"/>
    </location>
</feature>
<dbReference type="PANTHER" id="PTHR30006">
    <property type="entry name" value="THIAMINE-BINDING PERIPLASMIC PROTEIN-RELATED"/>
    <property type="match status" value="1"/>
</dbReference>
<accession>A0A5M6J1D1</accession>
<evidence type="ECO:0000313" key="7">
    <source>
        <dbReference type="EMBL" id="KAA5613448.1"/>
    </source>
</evidence>
<protein>
    <submittedName>
        <fullName evidence="7">ABC transporter substrate-binding protein</fullName>
    </submittedName>
</protein>
<evidence type="ECO:0000256" key="4">
    <source>
        <dbReference type="ARBA" id="ARBA00022729"/>
    </source>
</evidence>
<dbReference type="PROSITE" id="PS51318">
    <property type="entry name" value="TAT"/>
    <property type="match status" value="1"/>
</dbReference>
<keyword evidence="5" id="KW-0574">Periplasm</keyword>
<dbReference type="OrthoDB" id="9815444at2"/>
<gene>
    <name evidence="7" type="ORF">F1189_05160</name>
</gene>
<dbReference type="SUPFAM" id="SSF53850">
    <property type="entry name" value="Periplasmic binding protein-like II"/>
    <property type="match status" value="1"/>
</dbReference>
<reference evidence="7 8" key="1">
    <citation type="submission" date="2019-09" db="EMBL/GenBank/DDBJ databases">
        <title>Genome sequence of Rhodovastum atsumiense, a diverse member of the Acetobacteraceae family of non-sulfur purple photosynthetic bacteria.</title>
        <authorList>
            <person name="Meyer T."/>
            <person name="Kyndt J."/>
        </authorList>
    </citation>
    <scope>NUCLEOTIDE SEQUENCE [LARGE SCALE GENOMIC DNA]</scope>
    <source>
        <strain evidence="7 8">DSM 21279</strain>
    </source>
</reference>
<dbReference type="AlphaFoldDB" id="A0A5M6J1D1"/>
<proteinExistence type="inferred from homology"/>
<dbReference type="EMBL" id="VWPK01000006">
    <property type="protein sequence ID" value="KAA5613448.1"/>
    <property type="molecule type" value="Genomic_DNA"/>
</dbReference>
<dbReference type="PANTHER" id="PTHR30006:SF3">
    <property type="entry name" value="THIAMINE-BINDING PERIPLASMIC PROTEIN"/>
    <property type="match status" value="1"/>
</dbReference>
<comment type="caution">
    <text evidence="7">The sequence shown here is derived from an EMBL/GenBank/DDBJ whole genome shotgun (WGS) entry which is preliminary data.</text>
</comment>
<evidence type="ECO:0000256" key="1">
    <source>
        <dbReference type="ARBA" id="ARBA00004418"/>
    </source>
</evidence>
<dbReference type="InterPro" id="IPR006059">
    <property type="entry name" value="SBP"/>
</dbReference>
<keyword evidence="8" id="KW-1185">Reference proteome</keyword>
<evidence type="ECO:0000313" key="8">
    <source>
        <dbReference type="Proteomes" id="UP000325255"/>
    </source>
</evidence>
<dbReference type="Gene3D" id="3.40.190.10">
    <property type="entry name" value="Periplasmic binding protein-like II"/>
    <property type="match status" value="2"/>
</dbReference>
<dbReference type="GO" id="GO:0030288">
    <property type="term" value="C:outer membrane-bounded periplasmic space"/>
    <property type="evidence" value="ECO:0007669"/>
    <property type="project" value="TreeGrafter"/>
</dbReference>
<name>A0A5M6J1D1_9PROT</name>
<comment type="subcellular location">
    <subcellularLocation>
        <location evidence="1">Periplasm</location>
    </subcellularLocation>
</comment>
<dbReference type="GO" id="GO:0015888">
    <property type="term" value="P:thiamine transport"/>
    <property type="evidence" value="ECO:0007669"/>
    <property type="project" value="TreeGrafter"/>
</dbReference>
<dbReference type="InterPro" id="IPR006311">
    <property type="entry name" value="TAT_signal"/>
</dbReference>
<dbReference type="RefSeq" id="WP_150039559.1">
    <property type="nucleotide sequence ID" value="NZ_OW485601.1"/>
</dbReference>
<dbReference type="GO" id="GO:0030976">
    <property type="term" value="F:thiamine pyrophosphate binding"/>
    <property type="evidence" value="ECO:0007669"/>
    <property type="project" value="TreeGrafter"/>
</dbReference>
<sequence length="347" mass="38508">MPILSRRAALGGAAAGALAGVAGRGHAAETITVADPGGVYSTAWAEAFYRPFEQESGITVRNITRDAEPTSQVKAIVETRSYIWDVVSVSIQSVKLLAERNLLEPLDWNSPDLQQLIPQARQPFWAGTNVYGTVLAARTDHFGKRLPRSWADFYDVKGFPGRRALPKQPIFTLETALLADGVAPDKLYPLDVDRAFRKLDQVKDHIDVWWASYPQTTQLLQSGEVDLLFTSNARAQAAVDTGAPVQLIWQQGFYGLEGWAIPRGTPRADAARRFIQYSARAKQQALYTKTLSYGPTNPGAYDFIPAKRAEDLPTAPSHFSGLILVNDDWWGANKDRVFDRYTTWLLK</sequence>
<evidence type="ECO:0000256" key="5">
    <source>
        <dbReference type="ARBA" id="ARBA00022764"/>
    </source>
</evidence>
<evidence type="ECO:0000256" key="6">
    <source>
        <dbReference type="SAM" id="SignalP"/>
    </source>
</evidence>
<feature type="signal peptide" evidence="6">
    <location>
        <begin position="1"/>
        <end position="27"/>
    </location>
</feature>
<dbReference type="Pfam" id="PF13416">
    <property type="entry name" value="SBP_bac_8"/>
    <property type="match status" value="1"/>
</dbReference>
<organism evidence="7 8">
    <name type="scientific">Rhodovastum atsumiense</name>
    <dbReference type="NCBI Taxonomy" id="504468"/>
    <lineage>
        <taxon>Bacteria</taxon>
        <taxon>Pseudomonadati</taxon>
        <taxon>Pseudomonadota</taxon>
        <taxon>Alphaproteobacteria</taxon>
        <taxon>Acetobacterales</taxon>
        <taxon>Acetobacteraceae</taxon>
        <taxon>Rhodovastum</taxon>
    </lineage>
</organism>
<dbReference type="CDD" id="cd13589">
    <property type="entry name" value="PBP2_polyamine_RpCGA009"/>
    <property type="match status" value="1"/>
</dbReference>